<name>A0A100HMU4_9DEIO</name>
<dbReference type="OrthoDB" id="75405at2"/>
<comment type="caution">
    <text evidence="1">The sequence shown here is derived from an EMBL/GenBank/DDBJ whole genome shotgun (WGS) entry which is preliminary data.</text>
</comment>
<evidence type="ECO:0000313" key="2">
    <source>
        <dbReference type="Proteomes" id="UP000056209"/>
    </source>
</evidence>
<dbReference type="EMBL" id="BCMS01000004">
    <property type="protein sequence ID" value="GAQ23588.1"/>
    <property type="molecule type" value="Genomic_DNA"/>
</dbReference>
<organism evidence="1 2">
    <name type="scientific">Deinococcus grandis</name>
    <dbReference type="NCBI Taxonomy" id="57498"/>
    <lineage>
        <taxon>Bacteria</taxon>
        <taxon>Thermotogati</taxon>
        <taxon>Deinococcota</taxon>
        <taxon>Deinococci</taxon>
        <taxon>Deinococcales</taxon>
        <taxon>Deinococcaceae</taxon>
        <taxon>Deinococcus</taxon>
    </lineage>
</organism>
<sequence length="109" mass="11350">MTGWSEPFRWTVVVQRALIGETEAAVRALAVRVVACCPAAASVIVSSCAGVGLLDAEGEVLDVADLDADVAVEVAELFGVGVYALPLQGRPGCRVEAAYEPKVKPKVKP</sequence>
<reference evidence="2" key="1">
    <citation type="submission" date="2015-11" db="EMBL/GenBank/DDBJ databases">
        <title>Draft Genome Sequence of the Radioresistant Bacterium Deinococcus grandis, Isolated from Freshwater Fish in Japan.</title>
        <authorList>
            <person name="Satoh K."/>
            <person name="Onodera T."/>
            <person name="Omoso K."/>
            <person name="Takeda-Yano K."/>
            <person name="Katayama T."/>
            <person name="Oono Y."/>
            <person name="Narumi I."/>
        </authorList>
    </citation>
    <scope>NUCLEOTIDE SEQUENCE [LARGE SCALE GENOMIC DNA]</scope>
    <source>
        <strain evidence="2">ATCC 43672</strain>
    </source>
</reference>
<dbReference type="Proteomes" id="UP000056209">
    <property type="component" value="Unassembled WGS sequence"/>
</dbReference>
<dbReference type="RefSeq" id="WP_058979582.1">
    <property type="nucleotide sequence ID" value="NZ_BCMS01000004.1"/>
</dbReference>
<protein>
    <submittedName>
        <fullName evidence="1">Uncharacterized protein</fullName>
    </submittedName>
</protein>
<evidence type="ECO:0000313" key="1">
    <source>
        <dbReference type="EMBL" id="GAQ23588.1"/>
    </source>
</evidence>
<gene>
    <name evidence="1" type="ORF">DEIGR_320002</name>
</gene>
<proteinExistence type="predicted"/>
<keyword evidence="2" id="KW-1185">Reference proteome</keyword>
<dbReference type="AlphaFoldDB" id="A0A100HMU4"/>
<accession>A0A100HMU4</accession>